<feature type="transmembrane region" description="Helical" evidence="1">
    <location>
        <begin position="86"/>
        <end position="103"/>
    </location>
</feature>
<keyword evidence="1" id="KW-1133">Transmembrane helix</keyword>
<organism evidence="2 3">
    <name type="scientific">Halobacillus litoralis</name>
    <dbReference type="NCBI Taxonomy" id="45668"/>
    <lineage>
        <taxon>Bacteria</taxon>
        <taxon>Bacillati</taxon>
        <taxon>Bacillota</taxon>
        <taxon>Bacilli</taxon>
        <taxon>Bacillales</taxon>
        <taxon>Bacillaceae</taxon>
        <taxon>Halobacillus</taxon>
    </lineage>
</organism>
<evidence type="ECO:0000313" key="2">
    <source>
        <dbReference type="EMBL" id="MYL21406.1"/>
    </source>
</evidence>
<name>A0A845DVF7_9BACI</name>
<accession>A0A845DVF7</accession>
<evidence type="ECO:0000256" key="1">
    <source>
        <dbReference type="SAM" id="Phobius"/>
    </source>
</evidence>
<gene>
    <name evidence="2" type="ORF">GLW04_16000</name>
</gene>
<feature type="transmembrane region" description="Helical" evidence="1">
    <location>
        <begin position="115"/>
        <end position="137"/>
    </location>
</feature>
<keyword evidence="1" id="KW-0472">Membrane</keyword>
<dbReference type="EMBL" id="WMET01000004">
    <property type="protein sequence ID" value="MYL21406.1"/>
    <property type="molecule type" value="Genomic_DNA"/>
</dbReference>
<sequence>MDTGTIAFILVMGFALVITGGLTFLVVKRKEYGLISGFSSRPEEEKRILMENGYVKAVERLLFLIFLLFAGVFIMGLLPVPYGLEISLAVFLLVVLGGAVRVQMYEVPGKRKRNLWLTSILGLLVITGLGALTYFSMMENEVTVTETHLEISGMYGLEWKLGDIDQVTIEEELPEVILKSNGFAAAGQLKGRFRLEKPYGPARLFIHDQNEGPFLYVQKGEEDLWLSRERREEIAGLYEQLNTGK</sequence>
<keyword evidence="1" id="KW-0812">Transmembrane</keyword>
<dbReference type="AlphaFoldDB" id="A0A845DVF7"/>
<dbReference type="Proteomes" id="UP000460949">
    <property type="component" value="Unassembled WGS sequence"/>
</dbReference>
<proteinExistence type="predicted"/>
<dbReference type="RefSeq" id="WP_160839052.1">
    <property type="nucleotide sequence ID" value="NZ_WMET01000004.1"/>
</dbReference>
<protein>
    <submittedName>
        <fullName evidence="2">DUF3784 domain-containing protein</fullName>
    </submittedName>
</protein>
<feature type="transmembrane region" description="Helical" evidence="1">
    <location>
        <begin position="6"/>
        <end position="27"/>
    </location>
</feature>
<feature type="transmembrane region" description="Helical" evidence="1">
    <location>
        <begin position="61"/>
        <end position="80"/>
    </location>
</feature>
<evidence type="ECO:0000313" key="3">
    <source>
        <dbReference type="Proteomes" id="UP000460949"/>
    </source>
</evidence>
<reference evidence="2 3" key="1">
    <citation type="submission" date="2019-11" db="EMBL/GenBank/DDBJ databases">
        <title>Genome sequences of 17 halophilic strains isolated from different environments.</title>
        <authorList>
            <person name="Furrow R.E."/>
        </authorList>
    </citation>
    <scope>NUCLEOTIDE SEQUENCE [LARGE SCALE GENOMIC DNA]</scope>
    <source>
        <strain evidence="2 3">22511_23_Filter</strain>
    </source>
</reference>
<comment type="caution">
    <text evidence="2">The sequence shown here is derived from an EMBL/GenBank/DDBJ whole genome shotgun (WGS) entry which is preliminary data.</text>
</comment>